<gene>
    <name evidence="5" type="ORF">DYI37_10740</name>
</gene>
<reference evidence="5 6" key="1">
    <citation type="submission" date="2018-08" db="EMBL/GenBank/DDBJ databases">
        <title>Fulvimarina sp. 85, whole genome shotgun sequence.</title>
        <authorList>
            <person name="Tuo L."/>
        </authorList>
    </citation>
    <scope>NUCLEOTIDE SEQUENCE [LARGE SCALE GENOMIC DNA]</scope>
    <source>
        <strain evidence="5 6">85</strain>
    </source>
</reference>
<dbReference type="PANTHER" id="PTHR38011">
    <property type="entry name" value="DIHYDROFOLATE REDUCTASE FAMILY PROTEIN (AFU_ORTHOLOGUE AFUA_8G06820)"/>
    <property type="match status" value="1"/>
</dbReference>
<evidence type="ECO:0000313" key="5">
    <source>
        <dbReference type="EMBL" id="RFC63497.1"/>
    </source>
</evidence>
<evidence type="ECO:0000256" key="2">
    <source>
        <dbReference type="ARBA" id="ARBA00022857"/>
    </source>
</evidence>
<feature type="domain" description="Bacterial bifunctional deaminase-reductase C-terminal" evidence="4">
    <location>
        <begin position="3"/>
        <end position="227"/>
    </location>
</feature>
<dbReference type="InterPro" id="IPR024072">
    <property type="entry name" value="DHFR-like_dom_sf"/>
</dbReference>
<keyword evidence="2" id="KW-0521">NADP</keyword>
<dbReference type="GO" id="GO:0008703">
    <property type="term" value="F:5-amino-6-(5-phosphoribosylamino)uracil reductase activity"/>
    <property type="evidence" value="ECO:0007669"/>
    <property type="project" value="InterPro"/>
</dbReference>
<accession>A0A371X2P3</accession>
<evidence type="ECO:0000256" key="3">
    <source>
        <dbReference type="ARBA" id="ARBA00023002"/>
    </source>
</evidence>
<name>A0A371X2P3_9HYPH</name>
<dbReference type="GO" id="GO:0009231">
    <property type="term" value="P:riboflavin biosynthetic process"/>
    <property type="evidence" value="ECO:0007669"/>
    <property type="project" value="InterPro"/>
</dbReference>
<evidence type="ECO:0000313" key="6">
    <source>
        <dbReference type="Proteomes" id="UP000264310"/>
    </source>
</evidence>
<dbReference type="AlphaFoldDB" id="A0A371X2P3"/>
<sequence>MRPKITCHMSTSLDGRLHPSRWSAAKDGSMKELADRLYETIGSRFDADGWIVGRRTMAEIADEGERPDLLDEPKDREPHIVERNGGQLAIAIDPSGRLLFESGELGGEQVVVVLSTRVPDAVLKSHREKSVAYVFAGPDGHDLKTALETIGERFAVSHLLLEGGGTINGAFLASGLIDHVSTLIAPAIDGLKGVDAIYDHAGEANERPAQTLCLTLSSCETLEGGVVWLRHDVSPAPETGSRG</sequence>
<dbReference type="RefSeq" id="WP_116683228.1">
    <property type="nucleotide sequence ID" value="NZ_QURL01000004.1"/>
</dbReference>
<dbReference type="OrthoDB" id="9800865at2"/>
<dbReference type="Pfam" id="PF01872">
    <property type="entry name" value="RibD_C"/>
    <property type="match status" value="1"/>
</dbReference>
<keyword evidence="3" id="KW-0560">Oxidoreductase</keyword>
<dbReference type="EMBL" id="QURL01000004">
    <property type="protein sequence ID" value="RFC63497.1"/>
    <property type="molecule type" value="Genomic_DNA"/>
</dbReference>
<dbReference type="Proteomes" id="UP000264310">
    <property type="component" value="Unassembled WGS sequence"/>
</dbReference>
<evidence type="ECO:0000259" key="4">
    <source>
        <dbReference type="Pfam" id="PF01872"/>
    </source>
</evidence>
<dbReference type="PANTHER" id="PTHR38011:SF7">
    <property type="entry name" value="2,5-DIAMINO-6-RIBOSYLAMINO-4(3H)-PYRIMIDINONE 5'-PHOSPHATE REDUCTASE"/>
    <property type="match status" value="1"/>
</dbReference>
<proteinExistence type="predicted"/>
<evidence type="ECO:0000256" key="1">
    <source>
        <dbReference type="ARBA" id="ARBA00005104"/>
    </source>
</evidence>
<keyword evidence="6" id="KW-1185">Reference proteome</keyword>
<dbReference type="SUPFAM" id="SSF53597">
    <property type="entry name" value="Dihydrofolate reductase-like"/>
    <property type="match status" value="1"/>
</dbReference>
<dbReference type="InterPro" id="IPR050765">
    <property type="entry name" value="Riboflavin_Biosynth_HTPR"/>
</dbReference>
<protein>
    <submittedName>
        <fullName evidence="5">5-amino-6-(5-phosphoribosylamino)uracil reductase</fullName>
    </submittedName>
</protein>
<dbReference type="Gene3D" id="3.40.430.10">
    <property type="entry name" value="Dihydrofolate Reductase, subunit A"/>
    <property type="match status" value="1"/>
</dbReference>
<comment type="pathway">
    <text evidence="1">Cofactor biosynthesis; riboflavin biosynthesis.</text>
</comment>
<comment type="caution">
    <text evidence="5">The sequence shown here is derived from an EMBL/GenBank/DDBJ whole genome shotgun (WGS) entry which is preliminary data.</text>
</comment>
<organism evidence="5 6">
    <name type="scientific">Fulvimarina endophytica</name>
    <dbReference type="NCBI Taxonomy" id="2293836"/>
    <lineage>
        <taxon>Bacteria</taxon>
        <taxon>Pseudomonadati</taxon>
        <taxon>Pseudomonadota</taxon>
        <taxon>Alphaproteobacteria</taxon>
        <taxon>Hyphomicrobiales</taxon>
        <taxon>Aurantimonadaceae</taxon>
        <taxon>Fulvimarina</taxon>
    </lineage>
</organism>
<dbReference type="InterPro" id="IPR002734">
    <property type="entry name" value="RibDG_C"/>
</dbReference>